<dbReference type="Proteomes" id="UP000078476">
    <property type="component" value="Unassembled WGS sequence"/>
</dbReference>
<comment type="subcellular location">
    <subcellularLocation>
        <location evidence="1">Cell membrane</location>
        <topology evidence="1">Multi-pass membrane protein</topology>
    </subcellularLocation>
</comment>
<dbReference type="Pfam" id="PF12698">
    <property type="entry name" value="ABC2_membrane_3"/>
    <property type="match status" value="1"/>
</dbReference>
<protein>
    <recommendedName>
        <fullName evidence="9">ABC transmembrane type-2 domain-containing protein</fullName>
    </recommendedName>
</protein>
<gene>
    <name evidence="10" type="ORF">A1359_16880</name>
</gene>
<evidence type="ECO:0000313" key="10">
    <source>
        <dbReference type="EMBL" id="OAI10324.1"/>
    </source>
</evidence>
<evidence type="ECO:0000256" key="8">
    <source>
        <dbReference type="SAM" id="Phobius"/>
    </source>
</evidence>
<dbReference type="GO" id="GO:0140359">
    <property type="term" value="F:ABC-type transporter activity"/>
    <property type="evidence" value="ECO:0007669"/>
    <property type="project" value="InterPro"/>
</dbReference>
<organism evidence="10 11">
    <name type="scientific">Methylomonas lenta</name>
    <dbReference type="NCBI Taxonomy" id="980561"/>
    <lineage>
        <taxon>Bacteria</taxon>
        <taxon>Pseudomonadati</taxon>
        <taxon>Pseudomonadota</taxon>
        <taxon>Gammaproteobacteria</taxon>
        <taxon>Methylococcales</taxon>
        <taxon>Methylococcaceae</taxon>
        <taxon>Methylomonas</taxon>
    </lineage>
</organism>
<feature type="transmembrane region" description="Helical" evidence="8">
    <location>
        <begin position="343"/>
        <end position="363"/>
    </location>
</feature>
<dbReference type="InterPro" id="IPR051449">
    <property type="entry name" value="ABC-2_transporter_component"/>
</dbReference>
<evidence type="ECO:0000259" key="9">
    <source>
        <dbReference type="PROSITE" id="PS51012"/>
    </source>
</evidence>
<evidence type="ECO:0000256" key="1">
    <source>
        <dbReference type="ARBA" id="ARBA00004651"/>
    </source>
</evidence>
<dbReference type="RefSeq" id="WP_066987387.1">
    <property type="nucleotide sequence ID" value="NZ_LUUI01000155.1"/>
</dbReference>
<evidence type="ECO:0000313" key="11">
    <source>
        <dbReference type="Proteomes" id="UP000078476"/>
    </source>
</evidence>
<feature type="domain" description="ABC transmembrane type-2" evidence="9">
    <location>
        <begin position="133"/>
        <end position="369"/>
    </location>
</feature>
<keyword evidence="5 8" id="KW-0812">Transmembrane</keyword>
<evidence type="ECO:0000256" key="4">
    <source>
        <dbReference type="ARBA" id="ARBA00022475"/>
    </source>
</evidence>
<feature type="transmembrane region" description="Helical" evidence="8">
    <location>
        <begin position="256"/>
        <end position="281"/>
    </location>
</feature>
<name>A0A177MY43_9GAMM</name>
<reference evidence="10 11" key="1">
    <citation type="submission" date="2016-03" db="EMBL/GenBank/DDBJ databases">
        <authorList>
            <person name="Ploux O."/>
        </authorList>
    </citation>
    <scope>NUCLEOTIDE SEQUENCE [LARGE SCALE GENOMIC DNA]</scope>
    <source>
        <strain evidence="10 11">R-45370</strain>
    </source>
</reference>
<dbReference type="OrthoDB" id="9808686at2"/>
<comment type="similarity">
    <text evidence="2">Belongs to the ABC-2 integral membrane protein family.</text>
</comment>
<feature type="transmembrane region" description="Helical" evidence="8">
    <location>
        <begin position="287"/>
        <end position="306"/>
    </location>
</feature>
<keyword evidence="3" id="KW-0813">Transport</keyword>
<accession>A0A177MY43</accession>
<dbReference type="PROSITE" id="PS51012">
    <property type="entry name" value="ABC_TM2"/>
    <property type="match status" value="1"/>
</dbReference>
<keyword evidence="11" id="KW-1185">Reference proteome</keyword>
<feature type="transmembrane region" description="Helical" evidence="8">
    <location>
        <begin position="220"/>
        <end position="244"/>
    </location>
</feature>
<proteinExistence type="inferred from homology"/>
<evidence type="ECO:0000256" key="2">
    <source>
        <dbReference type="ARBA" id="ARBA00007783"/>
    </source>
</evidence>
<dbReference type="STRING" id="980561.A1359_16880"/>
<dbReference type="InterPro" id="IPR013525">
    <property type="entry name" value="ABC2_TM"/>
</dbReference>
<evidence type="ECO:0000256" key="3">
    <source>
        <dbReference type="ARBA" id="ARBA00022448"/>
    </source>
</evidence>
<dbReference type="InterPro" id="IPR047817">
    <property type="entry name" value="ABC2_TM_bact-type"/>
</dbReference>
<sequence>MDTLLNIFYLGIKEIRSLGRDTLMLFIIGFMFSAQIYVIANGMPQSLNKAPIAIVDEDQSPLSTRIINAFYPPHFLVPDIIDQYATDPGMDSGLYTFVLDIPPNFQRDLLAGQNPTLQLNIDATRIAQAFIGNNYVQTIVNGEVSTFVQGHRTLVTLPVELEVRALFNPNLNSVWFGAVIELVNSITALSIVLTGAALIREREHGTIEHLLVMPLNPFEIMLAKVWSMAVIVILVATASIIFVVEGWLEVPLQGSLLLFVTSMSLYLFATTSLGILLGTVARTMPQLGLLLLIILLPLEMLSGGLTPRESMPEFVQNIMLAAPTTHFVSLVQAILYRGADFSIVWPQFLALLGIGGIFFFLALTRFRKTIGSMV</sequence>
<feature type="transmembrane region" description="Helical" evidence="8">
    <location>
        <begin position="23"/>
        <end position="40"/>
    </location>
</feature>
<dbReference type="AlphaFoldDB" id="A0A177MY43"/>
<dbReference type="GO" id="GO:0005886">
    <property type="term" value="C:plasma membrane"/>
    <property type="evidence" value="ECO:0007669"/>
    <property type="project" value="UniProtKB-SubCell"/>
</dbReference>
<dbReference type="PANTHER" id="PTHR30294:SF47">
    <property type="entry name" value="INNER MEMBRANE TRANSPORT PERMEASE YHHJ"/>
    <property type="match status" value="1"/>
</dbReference>
<evidence type="ECO:0000256" key="5">
    <source>
        <dbReference type="ARBA" id="ARBA00022692"/>
    </source>
</evidence>
<dbReference type="PANTHER" id="PTHR30294">
    <property type="entry name" value="MEMBRANE COMPONENT OF ABC TRANSPORTER YHHJ-RELATED"/>
    <property type="match status" value="1"/>
</dbReference>
<feature type="transmembrane region" description="Helical" evidence="8">
    <location>
        <begin position="174"/>
        <end position="200"/>
    </location>
</feature>
<dbReference type="Gene3D" id="3.40.1710.10">
    <property type="entry name" value="abc type-2 transporter like domain"/>
    <property type="match status" value="1"/>
</dbReference>
<evidence type="ECO:0000256" key="7">
    <source>
        <dbReference type="ARBA" id="ARBA00023136"/>
    </source>
</evidence>
<comment type="caution">
    <text evidence="10">The sequence shown here is derived from an EMBL/GenBank/DDBJ whole genome shotgun (WGS) entry which is preliminary data.</text>
</comment>
<keyword evidence="4" id="KW-1003">Cell membrane</keyword>
<keyword evidence="7 8" id="KW-0472">Membrane</keyword>
<evidence type="ECO:0000256" key="6">
    <source>
        <dbReference type="ARBA" id="ARBA00022989"/>
    </source>
</evidence>
<dbReference type="EMBL" id="LUUI01000155">
    <property type="protein sequence ID" value="OAI10324.1"/>
    <property type="molecule type" value="Genomic_DNA"/>
</dbReference>
<keyword evidence="6 8" id="KW-1133">Transmembrane helix</keyword>